<evidence type="ECO:0000313" key="2">
    <source>
        <dbReference type="EMBL" id="BBL07289.1"/>
    </source>
</evidence>
<keyword evidence="1" id="KW-0732">Signal</keyword>
<feature type="signal peptide" evidence="1">
    <location>
        <begin position="1"/>
        <end position="18"/>
    </location>
</feature>
<feature type="chain" id="PRO_5021260991" description="DUF5074 domain-containing protein" evidence="1">
    <location>
        <begin position="19"/>
        <end position="362"/>
    </location>
</feature>
<dbReference type="KEGG" id="ada:A5CPEGH6_19270"/>
<dbReference type="OrthoDB" id="1041092at2"/>
<dbReference type="SUPFAM" id="SSF82171">
    <property type="entry name" value="DPP6 N-terminal domain-like"/>
    <property type="match status" value="1"/>
</dbReference>
<protein>
    <recommendedName>
        <fullName evidence="4">DUF5074 domain-containing protein</fullName>
    </recommendedName>
</protein>
<accession>A0A4Y1X482</accession>
<dbReference type="Proteomes" id="UP000319374">
    <property type="component" value="Chromosome"/>
</dbReference>
<dbReference type="InterPro" id="IPR031815">
    <property type="entry name" value="DUF5074"/>
</dbReference>
<keyword evidence="3" id="KW-1185">Reference proteome</keyword>
<name>A0A4Y1X482_9BACT</name>
<dbReference type="RefSeq" id="WP_141429455.1">
    <property type="nucleotide sequence ID" value="NZ_AP019736.1"/>
</dbReference>
<dbReference type="GeneID" id="98673911"/>
<gene>
    <name evidence="2" type="ORF">A5CPEGH6_19270</name>
</gene>
<evidence type="ECO:0000256" key="1">
    <source>
        <dbReference type="SAM" id="SignalP"/>
    </source>
</evidence>
<sequence length="362" mass="38758">MKKSLLFALAATVFAACSDDNGSTTPPPPGASDKYQGGFYVYNEGSYGRTPASVNYYDKTTGEWSLNLYQENNEGEKLGNTGTVAVCSDDNVYFVSKETPWLVEVGLEDFLKKSALPDGALTGQAYGFALIDGKHGVLTTSEGAYSVSLDPLELGDAFFEGRGLGGDVAVKDGRVFLTASAGEGDVVKVYDASTLAFVKDLPAAAKTGFAEAGGMLWAAAGNKLFKINTTALTSEEVTLGDDLSVYYNQWAYTPTGLHASKKGDALYFVEGSSSGYDVYRFTIATGAAEKLFPAPEVDGTRYSVYGAGLNADPESDDLYLFYTADWGGHATIYVVDGTTGEQKKSFPYTDAEYWFPSMILFR</sequence>
<dbReference type="Gene3D" id="2.130.10.10">
    <property type="entry name" value="YVTN repeat-like/Quinoprotein amine dehydrogenase"/>
    <property type="match status" value="1"/>
</dbReference>
<organism evidence="2 3">
    <name type="scientific">Alistipes dispar</name>
    <dbReference type="NCBI Taxonomy" id="2585119"/>
    <lineage>
        <taxon>Bacteria</taxon>
        <taxon>Pseudomonadati</taxon>
        <taxon>Bacteroidota</taxon>
        <taxon>Bacteroidia</taxon>
        <taxon>Bacteroidales</taxon>
        <taxon>Rikenellaceae</taxon>
        <taxon>Alistipes</taxon>
    </lineage>
</organism>
<proteinExistence type="predicted"/>
<reference evidence="3" key="1">
    <citation type="submission" date="2019-06" db="EMBL/GenBank/DDBJ databases">
        <title>Alistipes onderdonkii subsp. vulgaris subsp. nov., Alistipes dispar sp. nov. and Alistipes communis sp. nov., isolated from human faeces, and creation of Alistipes onderdonkii subsp. onderdonkii subsp. nov.</title>
        <authorList>
            <person name="Sakamoto M."/>
            <person name="Ikeyama N."/>
            <person name="Ogata Y."/>
            <person name="Suda W."/>
            <person name="Iino T."/>
            <person name="Hattori M."/>
            <person name="Ohkuma M."/>
        </authorList>
    </citation>
    <scope>NUCLEOTIDE SEQUENCE [LARGE SCALE GENOMIC DNA]</scope>
    <source>
        <strain evidence="3">5CPEGH6</strain>
    </source>
</reference>
<dbReference type="PROSITE" id="PS51257">
    <property type="entry name" value="PROKAR_LIPOPROTEIN"/>
    <property type="match status" value="1"/>
</dbReference>
<dbReference type="InterPro" id="IPR015943">
    <property type="entry name" value="WD40/YVTN_repeat-like_dom_sf"/>
</dbReference>
<evidence type="ECO:0000313" key="3">
    <source>
        <dbReference type="Proteomes" id="UP000319374"/>
    </source>
</evidence>
<evidence type="ECO:0008006" key="4">
    <source>
        <dbReference type="Google" id="ProtNLM"/>
    </source>
</evidence>
<dbReference type="EMBL" id="AP019736">
    <property type="protein sequence ID" value="BBL07289.1"/>
    <property type="molecule type" value="Genomic_DNA"/>
</dbReference>
<dbReference type="AlphaFoldDB" id="A0A4Y1X482"/>
<dbReference type="Pfam" id="PF16819">
    <property type="entry name" value="DUF5074"/>
    <property type="match status" value="1"/>
</dbReference>